<evidence type="ECO:0000256" key="1">
    <source>
        <dbReference type="ARBA" id="ARBA00022617"/>
    </source>
</evidence>
<keyword evidence="1 4" id="KW-0349">Heme</keyword>
<reference evidence="6" key="1">
    <citation type="submission" date="2015-05" db="EMBL/GenBank/DDBJ databases">
        <title>The complete genome of Altererythrobacter atlanticus strain 26DY36.</title>
        <authorList>
            <person name="Wu Y.-H."/>
            <person name="Cheng H."/>
            <person name="Wu X.-W."/>
        </authorList>
    </citation>
    <scope>NUCLEOTIDE SEQUENCE [LARGE SCALE GENOMIC DNA]</scope>
    <source>
        <strain evidence="6">26DY36</strain>
    </source>
</reference>
<evidence type="ECO:0000313" key="7">
    <source>
        <dbReference type="Proteomes" id="UP000034392"/>
    </source>
</evidence>
<dbReference type="STRING" id="1267766.WYH_03202"/>
<dbReference type="GO" id="GO:0020037">
    <property type="term" value="F:heme binding"/>
    <property type="evidence" value="ECO:0007669"/>
    <property type="project" value="InterPro"/>
</dbReference>
<dbReference type="GO" id="GO:0046872">
    <property type="term" value="F:metal ion binding"/>
    <property type="evidence" value="ECO:0007669"/>
    <property type="project" value="UniProtKB-KW"/>
</dbReference>
<keyword evidence="3 4" id="KW-0408">Iron</keyword>
<dbReference type="Proteomes" id="UP000034392">
    <property type="component" value="Chromosome"/>
</dbReference>
<sequence length="119" mass="12932">MLKRLLVLATPLLLAACVTDREANTLSESAAEGRAFAQQNCAGCHAIDDGVSPNPDAPSLRHAAHRLPDWMVEGSFERGIQVGHTAEMPVFTFEEDDIANLIAYFDALRAKELSPDSPR</sequence>
<dbReference type="PROSITE" id="PS51007">
    <property type="entry name" value="CYTC"/>
    <property type="match status" value="1"/>
</dbReference>
<name>A0A0F7KY98_9SPHN</name>
<protein>
    <submittedName>
        <fullName evidence="6">Cytochrome c</fullName>
    </submittedName>
</protein>
<dbReference type="GO" id="GO:0009055">
    <property type="term" value="F:electron transfer activity"/>
    <property type="evidence" value="ECO:0007669"/>
    <property type="project" value="InterPro"/>
</dbReference>
<dbReference type="KEGG" id="aay:WYH_03202"/>
<keyword evidence="2 4" id="KW-0479">Metal-binding</keyword>
<dbReference type="Gene3D" id="1.10.760.10">
    <property type="entry name" value="Cytochrome c-like domain"/>
    <property type="match status" value="1"/>
</dbReference>
<dbReference type="EMBL" id="CP011452">
    <property type="protein sequence ID" value="AKH44221.1"/>
    <property type="molecule type" value="Genomic_DNA"/>
</dbReference>
<gene>
    <name evidence="6" type="ORF">WYH_03202</name>
</gene>
<dbReference type="InterPro" id="IPR009056">
    <property type="entry name" value="Cyt_c-like_dom"/>
</dbReference>
<dbReference type="RefSeq" id="WP_169780815.1">
    <property type="nucleotide sequence ID" value="NZ_CP011452.2"/>
</dbReference>
<proteinExistence type="predicted"/>
<dbReference type="InterPro" id="IPR036909">
    <property type="entry name" value="Cyt_c-like_dom_sf"/>
</dbReference>
<dbReference type="PROSITE" id="PS51257">
    <property type="entry name" value="PROKAR_LIPOPROTEIN"/>
    <property type="match status" value="1"/>
</dbReference>
<dbReference type="AlphaFoldDB" id="A0A0F7KY98"/>
<evidence type="ECO:0000256" key="3">
    <source>
        <dbReference type="ARBA" id="ARBA00023004"/>
    </source>
</evidence>
<evidence type="ECO:0000313" key="6">
    <source>
        <dbReference type="EMBL" id="AKH44221.1"/>
    </source>
</evidence>
<evidence type="ECO:0000256" key="4">
    <source>
        <dbReference type="PROSITE-ProRule" id="PRU00433"/>
    </source>
</evidence>
<evidence type="ECO:0000259" key="5">
    <source>
        <dbReference type="PROSITE" id="PS51007"/>
    </source>
</evidence>
<dbReference type="Pfam" id="PF13442">
    <property type="entry name" value="Cytochrome_CBB3"/>
    <property type="match status" value="1"/>
</dbReference>
<feature type="domain" description="Cytochrome c" evidence="5">
    <location>
        <begin position="28"/>
        <end position="109"/>
    </location>
</feature>
<keyword evidence="7" id="KW-1185">Reference proteome</keyword>
<accession>A0A0F7KY98</accession>
<evidence type="ECO:0000256" key="2">
    <source>
        <dbReference type="ARBA" id="ARBA00022723"/>
    </source>
</evidence>
<dbReference type="PATRIC" id="fig|1267766.3.peg.3247"/>
<organism evidence="6 7">
    <name type="scientific">Croceibacterium atlanticum</name>
    <dbReference type="NCBI Taxonomy" id="1267766"/>
    <lineage>
        <taxon>Bacteria</taxon>
        <taxon>Pseudomonadati</taxon>
        <taxon>Pseudomonadota</taxon>
        <taxon>Alphaproteobacteria</taxon>
        <taxon>Sphingomonadales</taxon>
        <taxon>Erythrobacteraceae</taxon>
        <taxon>Croceibacterium</taxon>
    </lineage>
</organism>
<dbReference type="SUPFAM" id="SSF46626">
    <property type="entry name" value="Cytochrome c"/>
    <property type="match status" value="1"/>
</dbReference>